<dbReference type="Pfam" id="PF00268">
    <property type="entry name" value="Ribonuc_red_sm"/>
    <property type="match status" value="1"/>
</dbReference>
<gene>
    <name evidence="8" type="ORF">CcrBL9_gp208</name>
</gene>
<dbReference type="CDD" id="cd01049">
    <property type="entry name" value="RNRR2"/>
    <property type="match status" value="1"/>
</dbReference>
<dbReference type="GO" id="GO:0009263">
    <property type="term" value="P:deoxyribonucleotide biosynthetic process"/>
    <property type="evidence" value="ECO:0007669"/>
    <property type="project" value="InterPro"/>
</dbReference>
<dbReference type="SUPFAM" id="SSF52833">
    <property type="entry name" value="Thioredoxin-like"/>
    <property type="match status" value="1"/>
</dbReference>
<organism evidence="8 9">
    <name type="scientific">Caulobacter phage CcrBL9</name>
    <dbReference type="NCBI Taxonomy" id="2283270"/>
    <lineage>
        <taxon>Viruses</taxon>
        <taxon>Duplodnaviria</taxon>
        <taxon>Heunggongvirae</taxon>
        <taxon>Uroviricota</taxon>
        <taxon>Caudoviricetes</taxon>
        <taxon>Jeanschmidtviridae</taxon>
        <taxon>Bertelyvirus</taxon>
        <taxon>Bertelyvirus BL9</taxon>
    </lineage>
</organism>
<dbReference type="NCBIfam" id="NF007186">
    <property type="entry name" value="PRK09614.1-5"/>
    <property type="match status" value="1"/>
</dbReference>
<dbReference type="Pfam" id="PF00462">
    <property type="entry name" value="Glutaredoxin"/>
    <property type="match status" value="1"/>
</dbReference>
<dbReference type="PANTHER" id="PTHR23409">
    <property type="entry name" value="RIBONUCLEOSIDE-DIPHOSPHATE REDUCTASE SMALL CHAIN"/>
    <property type="match status" value="1"/>
</dbReference>
<comment type="cofactor">
    <cofactor evidence="1">
        <name>Fe cation</name>
        <dbReference type="ChEBI" id="CHEBI:24875"/>
    </cofactor>
</comment>
<dbReference type="EMBL" id="MH588546">
    <property type="protein sequence ID" value="AXQ69232.1"/>
    <property type="molecule type" value="Genomic_DNA"/>
</dbReference>
<evidence type="ECO:0000256" key="4">
    <source>
        <dbReference type="ARBA" id="ARBA00022723"/>
    </source>
</evidence>
<dbReference type="PROSITE" id="PS51354">
    <property type="entry name" value="GLUTAREDOXIN_2"/>
    <property type="match status" value="1"/>
</dbReference>
<dbReference type="InterPro" id="IPR036249">
    <property type="entry name" value="Thioredoxin-like_sf"/>
</dbReference>
<dbReference type="GO" id="GO:0004748">
    <property type="term" value="F:ribonucleoside-diphosphate reductase activity, thioredoxin disulfide as acceptor"/>
    <property type="evidence" value="ECO:0007669"/>
    <property type="project" value="UniProtKB-EC"/>
</dbReference>
<feature type="domain" description="Glutaredoxin" evidence="7">
    <location>
        <begin position="349"/>
        <end position="406"/>
    </location>
</feature>
<dbReference type="CDD" id="cd02066">
    <property type="entry name" value="GRX_family"/>
    <property type="match status" value="1"/>
</dbReference>
<accession>A0A385EEF5</accession>
<evidence type="ECO:0000256" key="3">
    <source>
        <dbReference type="ARBA" id="ARBA00012274"/>
    </source>
</evidence>
<dbReference type="UniPathway" id="UPA00326"/>
<dbReference type="Proteomes" id="UP000259421">
    <property type="component" value="Segment"/>
</dbReference>
<sequence>MSLLEPRDYYKPFAYPWAYDAFKKMRAMAWEPHEAPMADDVKDWNQRLTNDEREFLTQLFRFFTQADIDIAKGYRSKYMPRFEHAEIQMMFAAFVDAEANHIDAYSTLMETIGISEGEYKAFHNYAAMREKHEYLFERAQGKSLADLAVDIAVFSAFGEGMQLFSSFALLMSFQRRPGGLMKGMTTIVEWSIRDETHHVESMIKLFHELVKEHPRIWNDETKQRVYQTCRDMVDLEDAFIDQAFGMTKIEGVTAAETKAYIRYIADRRLLQLGLKPNYDQKTNPFEWLEEIMNLPTHTNFFEQRSTEYSKGEIEGWDEAFELMSHGFTLPQLKPQVEAFSLVPKIAYIVHTKPGCPHCDRAKALLDARKISYVAQVHDDDEGRFNLLTQIKDQFGVPWRTFPAIIALGDTAPRFVGGADALTQELAQ</sequence>
<dbReference type="InterPro" id="IPR012348">
    <property type="entry name" value="RNR-like"/>
</dbReference>
<dbReference type="SUPFAM" id="SSF47240">
    <property type="entry name" value="Ferritin-like"/>
    <property type="match status" value="1"/>
</dbReference>
<dbReference type="InterPro" id="IPR009078">
    <property type="entry name" value="Ferritin-like_SF"/>
</dbReference>
<evidence type="ECO:0000256" key="1">
    <source>
        <dbReference type="ARBA" id="ARBA00001962"/>
    </source>
</evidence>
<dbReference type="GO" id="GO:0046872">
    <property type="term" value="F:metal ion binding"/>
    <property type="evidence" value="ECO:0007669"/>
    <property type="project" value="UniProtKB-KW"/>
</dbReference>
<dbReference type="InterPro" id="IPR000358">
    <property type="entry name" value="RNR_small_fam"/>
</dbReference>
<dbReference type="Gene3D" id="1.10.620.20">
    <property type="entry name" value="Ribonucleotide Reductase, subunit A"/>
    <property type="match status" value="1"/>
</dbReference>
<evidence type="ECO:0000256" key="2">
    <source>
        <dbReference type="ARBA" id="ARBA00009303"/>
    </source>
</evidence>
<dbReference type="InterPro" id="IPR033909">
    <property type="entry name" value="RNR_small"/>
</dbReference>
<proteinExistence type="inferred from homology"/>
<evidence type="ECO:0000313" key="8">
    <source>
        <dbReference type="EMBL" id="AXQ69232.1"/>
    </source>
</evidence>
<dbReference type="InterPro" id="IPR002109">
    <property type="entry name" value="Glutaredoxin"/>
</dbReference>
<evidence type="ECO:0000313" key="9">
    <source>
        <dbReference type="Proteomes" id="UP000259421"/>
    </source>
</evidence>
<evidence type="ECO:0000259" key="7">
    <source>
        <dbReference type="Pfam" id="PF00462"/>
    </source>
</evidence>
<reference evidence="9" key="1">
    <citation type="submission" date="2018-07" db="EMBL/GenBank/DDBJ databases">
        <title>Giant CbK-like Caulobacter bacteriophages have genetically divergent genomes.</title>
        <authorList>
            <person name="Wilson K.M."/>
            <person name="Ely B."/>
        </authorList>
    </citation>
    <scope>NUCLEOTIDE SEQUENCE [LARGE SCALE GENOMIC DNA]</scope>
</reference>
<reference evidence="8 9" key="2">
    <citation type="submission" date="2018-09" db="EMBL/GenBank/DDBJ databases">
        <title>Giant CbK-like Caulobacter bacteriophages have genetically divergent genomes.</title>
        <authorList>
            <person name="Wilson K."/>
            <person name="Ely B."/>
        </authorList>
    </citation>
    <scope>NUCLEOTIDE SEQUENCE [LARGE SCALE GENOMIC DNA]</scope>
</reference>
<evidence type="ECO:0000256" key="6">
    <source>
        <dbReference type="ARBA" id="ARBA00023004"/>
    </source>
</evidence>
<keyword evidence="5" id="KW-0560">Oxidoreductase</keyword>
<dbReference type="EC" id="1.17.4.1" evidence="3"/>
<keyword evidence="6" id="KW-0408">Iron</keyword>
<protein>
    <recommendedName>
        <fullName evidence="3">ribonucleoside-diphosphate reductase</fullName>
        <ecNumber evidence="3">1.17.4.1</ecNumber>
    </recommendedName>
</protein>
<dbReference type="PANTHER" id="PTHR23409:SF18">
    <property type="entry name" value="RIBONUCLEOSIDE-DIPHOSPHATE REDUCTASE SUBUNIT M2"/>
    <property type="match status" value="1"/>
</dbReference>
<comment type="similarity">
    <text evidence="2">Belongs to the ribonucleoside diphosphate reductase small chain family.</text>
</comment>
<keyword evidence="4" id="KW-0479">Metal-binding</keyword>
<name>A0A385EEF5_9CAUD</name>
<evidence type="ECO:0000256" key="5">
    <source>
        <dbReference type="ARBA" id="ARBA00023002"/>
    </source>
</evidence>
<dbReference type="Gene3D" id="3.40.30.10">
    <property type="entry name" value="Glutaredoxin"/>
    <property type="match status" value="1"/>
</dbReference>
<keyword evidence="9" id="KW-1185">Reference proteome</keyword>